<evidence type="ECO:0000313" key="4">
    <source>
        <dbReference type="Proteomes" id="UP001449657"/>
    </source>
</evidence>
<feature type="signal peptide" evidence="1">
    <location>
        <begin position="1"/>
        <end position="20"/>
    </location>
</feature>
<dbReference type="Gene3D" id="3.90.226.10">
    <property type="entry name" value="2-enoyl-CoA Hydratase, Chain A, domain 1"/>
    <property type="match status" value="1"/>
</dbReference>
<keyword evidence="4" id="KW-1185">Reference proteome</keyword>
<evidence type="ECO:0000259" key="2">
    <source>
        <dbReference type="Pfam" id="PF03572"/>
    </source>
</evidence>
<evidence type="ECO:0000313" key="3">
    <source>
        <dbReference type="EMBL" id="WZN44962.1"/>
    </source>
</evidence>
<dbReference type="RefSeq" id="WP_341839721.1">
    <property type="nucleotide sequence ID" value="NZ_CP149792.1"/>
</dbReference>
<dbReference type="InterPro" id="IPR005151">
    <property type="entry name" value="Tail-specific_protease"/>
</dbReference>
<sequence>MKKLGYSLFSLLLAAAHAFAQQDVKLSPRQLQEDLALVKQQIYNVHAYPYTEIDQKEYDRLFSEIHSGLKDSLTATAFMKKIKPLFARLCDEHAQVSLPDSLLETPYRSGGAFLPITLAFDGKNYRIDKILNEGSPLQPGDVITQIDLEDIDKLVKRSAGYSSGYPEQRLEKALKQFGYLYTWTVPDARSHFKITTRNGKTVRLAGVSANTWKAELDRQSGWNVQCQDYVYYENIGDAGYINACSFNVPHQDLDAVQRRIDTIYEQVKADAPKYLFIDVSKNSGGQSVVGSMLIDGFNGKPYRGYSVDFRRSESYIRLLKSWGMDAPDYYKAANEGDLIHIAGDTVRPDERPGRFAGKVFIVVGNGTFSSAMMFATIIKDNQLATIVGETPTLGHPNKFGEMYNTALPNTKVRLLFGVKRWLRPSGDTENNQLIPDLPIPLTDDKAQLIKRVLVKRQTGATASTPQR</sequence>
<name>A0ABZ2Z0W7_9BACT</name>
<accession>A0ABZ2Z0W7</accession>
<organism evidence="3 4">
    <name type="scientific">Chitinophaga caseinilytica</name>
    <dbReference type="NCBI Taxonomy" id="2267521"/>
    <lineage>
        <taxon>Bacteria</taxon>
        <taxon>Pseudomonadati</taxon>
        <taxon>Bacteroidota</taxon>
        <taxon>Chitinophagia</taxon>
        <taxon>Chitinophagales</taxon>
        <taxon>Chitinophagaceae</taxon>
        <taxon>Chitinophaga</taxon>
    </lineage>
</organism>
<dbReference type="EMBL" id="CP150096">
    <property type="protein sequence ID" value="WZN44962.1"/>
    <property type="molecule type" value="Genomic_DNA"/>
</dbReference>
<dbReference type="Pfam" id="PF03572">
    <property type="entry name" value="Peptidase_S41"/>
    <property type="match status" value="1"/>
</dbReference>
<protein>
    <submittedName>
        <fullName evidence="3">S41 family peptidase</fullName>
    </submittedName>
</protein>
<feature type="chain" id="PRO_5045703177" evidence="1">
    <location>
        <begin position="21"/>
        <end position="467"/>
    </location>
</feature>
<keyword evidence="1" id="KW-0732">Signal</keyword>
<proteinExistence type="predicted"/>
<reference evidence="3 4" key="1">
    <citation type="submission" date="2024-03" db="EMBL/GenBank/DDBJ databases">
        <title>Chitinophaga caseinilytica sp. nov., a casein hydrolysing bacterium isolated from forest soil.</title>
        <authorList>
            <person name="Lee D.S."/>
            <person name="Han D.M."/>
            <person name="Baek J.H."/>
            <person name="Choi D.G."/>
            <person name="Jeon J.H."/>
            <person name="Jeon C.O."/>
        </authorList>
    </citation>
    <scope>NUCLEOTIDE SEQUENCE [LARGE SCALE GENOMIC DNA]</scope>
    <source>
        <strain evidence="3 4">KACC 19118</strain>
    </source>
</reference>
<dbReference type="SUPFAM" id="SSF52096">
    <property type="entry name" value="ClpP/crotonase"/>
    <property type="match status" value="1"/>
</dbReference>
<feature type="domain" description="Tail specific protease" evidence="2">
    <location>
        <begin position="238"/>
        <end position="437"/>
    </location>
</feature>
<gene>
    <name evidence="3" type="ORF">WJU22_18865</name>
</gene>
<evidence type="ECO:0000256" key="1">
    <source>
        <dbReference type="SAM" id="SignalP"/>
    </source>
</evidence>
<dbReference type="PANTHER" id="PTHR32060">
    <property type="entry name" value="TAIL-SPECIFIC PROTEASE"/>
    <property type="match status" value="1"/>
</dbReference>
<dbReference type="Proteomes" id="UP001449657">
    <property type="component" value="Chromosome"/>
</dbReference>
<dbReference type="PANTHER" id="PTHR32060:SF30">
    <property type="entry name" value="CARBOXY-TERMINAL PROCESSING PROTEASE CTPA"/>
    <property type="match status" value="1"/>
</dbReference>
<dbReference type="InterPro" id="IPR029045">
    <property type="entry name" value="ClpP/crotonase-like_dom_sf"/>
</dbReference>